<proteinExistence type="predicted"/>
<sequence>MLTIEERRQLKNLLELLNEEEETVNNRDVSNRSRDEKGRFLPKEELVLEESPSHSARKIKLVKMKGTYGSYFVHTKRFTDGEKDFLLVFGFLVILSFIF</sequence>
<name>A0ABR5ANH4_BACBA</name>
<organism evidence="1 2">
    <name type="scientific">Bacillus badius</name>
    <dbReference type="NCBI Taxonomy" id="1455"/>
    <lineage>
        <taxon>Bacteria</taxon>
        <taxon>Bacillati</taxon>
        <taxon>Bacillota</taxon>
        <taxon>Bacilli</taxon>
        <taxon>Bacillales</taxon>
        <taxon>Bacillaceae</taxon>
        <taxon>Pseudobacillus</taxon>
    </lineage>
</organism>
<reference evidence="1 2" key="1">
    <citation type="submission" date="2015-01" db="EMBL/GenBank/DDBJ databases">
        <title>Genome Assembly of Bacillus badius MTCC 1458.</title>
        <authorList>
            <person name="Verma A."/>
            <person name="Khatri I."/>
            <person name="Mual P."/>
            <person name="Subramanian S."/>
            <person name="Krishnamurthi S."/>
        </authorList>
    </citation>
    <scope>NUCLEOTIDE SEQUENCE [LARGE SCALE GENOMIC DNA]</scope>
    <source>
        <strain evidence="1 2">MTCC 1458</strain>
    </source>
</reference>
<protein>
    <submittedName>
        <fullName evidence="1">Uncharacterized protein</fullName>
    </submittedName>
</protein>
<dbReference type="RefSeq" id="WP_156141548.1">
    <property type="nucleotide sequence ID" value="NZ_JXLP01000041.1"/>
</dbReference>
<dbReference type="EMBL" id="JXLP01000041">
    <property type="protein sequence ID" value="KIL71974.1"/>
    <property type="molecule type" value="Genomic_DNA"/>
</dbReference>
<dbReference type="Proteomes" id="UP000031982">
    <property type="component" value="Unassembled WGS sequence"/>
</dbReference>
<keyword evidence="2" id="KW-1185">Reference proteome</keyword>
<comment type="caution">
    <text evidence="1">The sequence shown here is derived from an EMBL/GenBank/DDBJ whole genome shotgun (WGS) entry which is preliminary data.</text>
</comment>
<evidence type="ECO:0000313" key="2">
    <source>
        <dbReference type="Proteomes" id="UP000031982"/>
    </source>
</evidence>
<gene>
    <name evidence="1" type="ORF">SD77_3603</name>
</gene>
<evidence type="ECO:0000313" key="1">
    <source>
        <dbReference type="EMBL" id="KIL71974.1"/>
    </source>
</evidence>
<accession>A0ABR5ANH4</accession>